<keyword evidence="5" id="KW-0732">Signal</keyword>
<feature type="chain" id="PRO_5028988826" evidence="5">
    <location>
        <begin position="20"/>
        <end position="493"/>
    </location>
</feature>
<accession>A0A7C9BIM2</accession>
<keyword evidence="2 4" id="KW-0472">Membrane</keyword>
<feature type="domain" description="OmpA-like" evidence="6">
    <location>
        <begin position="377"/>
        <end position="493"/>
    </location>
</feature>
<dbReference type="GO" id="GO:0009279">
    <property type="term" value="C:cell outer membrane"/>
    <property type="evidence" value="ECO:0007669"/>
    <property type="project" value="UniProtKB-SubCell"/>
</dbReference>
<dbReference type="Gene3D" id="3.30.1330.60">
    <property type="entry name" value="OmpA-like domain"/>
    <property type="match status" value="1"/>
</dbReference>
<name>A0A7C9BIM2_9BACT</name>
<dbReference type="PRINTS" id="PR01021">
    <property type="entry name" value="OMPADOMAIN"/>
</dbReference>
<evidence type="ECO:0000259" key="6">
    <source>
        <dbReference type="PROSITE" id="PS51123"/>
    </source>
</evidence>
<feature type="signal peptide" evidence="5">
    <location>
        <begin position="1"/>
        <end position="19"/>
    </location>
</feature>
<dbReference type="PROSITE" id="PS51123">
    <property type="entry name" value="OMPA_2"/>
    <property type="match status" value="1"/>
</dbReference>
<evidence type="ECO:0000256" key="1">
    <source>
        <dbReference type="ARBA" id="ARBA00004442"/>
    </source>
</evidence>
<dbReference type="SUPFAM" id="SSF103088">
    <property type="entry name" value="OmpA-like"/>
    <property type="match status" value="1"/>
</dbReference>
<evidence type="ECO:0000313" key="8">
    <source>
        <dbReference type="Proteomes" id="UP000479293"/>
    </source>
</evidence>
<dbReference type="EMBL" id="WHLY01000002">
    <property type="protein sequence ID" value="MPR34974.1"/>
    <property type="molecule type" value="Genomic_DNA"/>
</dbReference>
<keyword evidence="3" id="KW-0998">Cell outer membrane</keyword>
<dbReference type="PANTHER" id="PTHR30329:SF21">
    <property type="entry name" value="LIPOPROTEIN YIAD-RELATED"/>
    <property type="match status" value="1"/>
</dbReference>
<evidence type="ECO:0000256" key="3">
    <source>
        <dbReference type="ARBA" id="ARBA00023237"/>
    </source>
</evidence>
<dbReference type="InterPro" id="IPR050330">
    <property type="entry name" value="Bact_OuterMem_StrucFunc"/>
</dbReference>
<protein>
    <submittedName>
        <fullName evidence="7">OmpA family protein</fullName>
    </submittedName>
</protein>
<gene>
    <name evidence="7" type="ORF">GBK04_16835</name>
</gene>
<comment type="caution">
    <text evidence="7">The sequence shown here is derived from an EMBL/GenBank/DDBJ whole genome shotgun (WGS) entry which is preliminary data.</text>
</comment>
<keyword evidence="8" id="KW-1185">Reference proteome</keyword>
<comment type="subcellular location">
    <subcellularLocation>
        <location evidence="1">Cell outer membrane</location>
    </subcellularLocation>
</comment>
<dbReference type="InterPro" id="IPR036737">
    <property type="entry name" value="OmpA-like_sf"/>
</dbReference>
<sequence>MKKVSLLIGSLLLGSMLFAPLRAQQLSYPQMFESPPNSPDYNPKASYEGPYKLNTWSIAAHFGPTQFFGDLREYDFFPVTGNTNDTHSEWGTFQGGLTLNKQLSYLFGLRGDVSLGNLTGMKRRNYFRYFKGNYVDASISGTLNLKGLLLGPTKMKHWKIDAYAGFGMVWYDATAYELGSGRELRSTDGTTNDWMIPIGLTVNYELTKRLDLGLDFRVNNTNSDFIDATYGGDYSRSPNDGFNISQLPTARKGNSALDKYGYGSIMLTYKLGKNPLRVSKVDGKYTYDPEQGGYYHLRYTDPRLLIKPPKILTMEEMDSVAKANRPPDIDPKLLLDSDGDGVSDFFDKEPNSPAGSVVDGSGRVIDFDSYVKNALANGALCAEIFANVMFDTDKNEIKPEYRDMLNNVAALMNRSGCRLQLAGHADRRASDRYNMALSRRRVEAVRNYLLNEAGLKDQSKIIVDYFGSFKPIADGATREGLMKNRRVELRLLP</sequence>
<dbReference type="InterPro" id="IPR006664">
    <property type="entry name" value="OMP_bac"/>
</dbReference>
<evidence type="ECO:0000256" key="2">
    <source>
        <dbReference type="ARBA" id="ARBA00023136"/>
    </source>
</evidence>
<dbReference type="AlphaFoldDB" id="A0A7C9BIM2"/>
<evidence type="ECO:0000256" key="5">
    <source>
        <dbReference type="SAM" id="SignalP"/>
    </source>
</evidence>
<dbReference type="InterPro" id="IPR006665">
    <property type="entry name" value="OmpA-like"/>
</dbReference>
<proteinExistence type="predicted"/>
<dbReference type="Pfam" id="PF00691">
    <property type="entry name" value="OmpA"/>
    <property type="match status" value="1"/>
</dbReference>
<dbReference type="PANTHER" id="PTHR30329">
    <property type="entry name" value="STATOR ELEMENT OF FLAGELLAR MOTOR COMPLEX"/>
    <property type="match status" value="1"/>
</dbReference>
<dbReference type="RefSeq" id="WP_152761639.1">
    <property type="nucleotide sequence ID" value="NZ_WHLY01000002.1"/>
</dbReference>
<organism evidence="7 8">
    <name type="scientific">Salmonirosea aquatica</name>
    <dbReference type="NCBI Taxonomy" id="2654236"/>
    <lineage>
        <taxon>Bacteria</taxon>
        <taxon>Pseudomonadati</taxon>
        <taxon>Bacteroidota</taxon>
        <taxon>Cytophagia</taxon>
        <taxon>Cytophagales</taxon>
        <taxon>Spirosomataceae</taxon>
        <taxon>Salmonirosea</taxon>
    </lineage>
</organism>
<evidence type="ECO:0000256" key="4">
    <source>
        <dbReference type="PROSITE-ProRule" id="PRU00473"/>
    </source>
</evidence>
<evidence type="ECO:0000313" key="7">
    <source>
        <dbReference type="EMBL" id="MPR34974.1"/>
    </source>
</evidence>
<dbReference type="CDD" id="cd07185">
    <property type="entry name" value="OmpA_C-like"/>
    <property type="match status" value="1"/>
</dbReference>
<reference evidence="7 8" key="1">
    <citation type="submission" date="2019-10" db="EMBL/GenBank/DDBJ databases">
        <title>Draft Genome Sequence of Cytophagaceae sp. SJW1-29.</title>
        <authorList>
            <person name="Choi A."/>
        </authorList>
    </citation>
    <scope>NUCLEOTIDE SEQUENCE [LARGE SCALE GENOMIC DNA]</scope>
    <source>
        <strain evidence="7 8">SJW1-29</strain>
    </source>
</reference>
<dbReference type="Proteomes" id="UP000479293">
    <property type="component" value="Unassembled WGS sequence"/>
</dbReference>